<dbReference type="NCBIfam" id="NF033517">
    <property type="entry name" value="transpos_IS66"/>
    <property type="match status" value="1"/>
</dbReference>
<dbReference type="PANTHER" id="PTHR33678">
    <property type="entry name" value="BLL1576 PROTEIN"/>
    <property type="match status" value="1"/>
</dbReference>
<evidence type="ECO:0000313" key="8">
    <source>
        <dbReference type="Proteomes" id="UP000005289"/>
    </source>
</evidence>
<keyword evidence="8" id="KW-1185">Reference proteome</keyword>
<dbReference type="Proteomes" id="UP000005289">
    <property type="component" value="Chromosome"/>
</dbReference>
<dbReference type="STRING" id="713585.THITH_02980"/>
<dbReference type="EMBL" id="CP007029">
    <property type="protein sequence ID" value="AHE99441.1"/>
    <property type="molecule type" value="Genomic_DNA"/>
</dbReference>
<feature type="domain" description="Transposase TnpC homeodomain" evidence="3">
    <location>
        <begin position="61"/>
        <end position="136"/>
    </location>
</feature>
<evidence type="ECO:0000256" key="1">
    <source>
        <dbReference type="SAM" id="MobiDB-lite"/>
    </source>
</evidence>
<dbReference type="Pfam" id="PF03050">
    <property type="entry name" value="DDE_Tnp_IS66"/>
    <property type="match status" value="1"/>
</dbReference>
<dbReference type="RefSeq" id="WP_006746001.1">
    <property type="nucleotide sequence ID" value="NZ_CP007029.1"/>
</dbReference>
<dbReference type="KEGG" id="tti:THITH_15445"/>
<dbReference type="KEGG" id="tti:THITH_02980"/>
<dbReference type="EMBL" id="CP007029">
    <property type="protein sequence ID" value="AHE97662.1"/>
    <property type="molecule type" value="Genomic_DNA"/>
</dbReference>
<evidence type="ECO:0000313" key="5">
    <source>
        <dbReference type="EMBL" id="AHE97414.1"/>
    </source>
</evidence>
<feature type="domain" description="Transposase IS66 C-terminal" evidence="4">
    <location>
        <begin position="506"/>
        <end position="544"/>
    </location>
</feature>
<dbReference type="Pfam" id="PF13007">
    <property type="entry name" value="LZ_Tnp_IS66"/>
    <property type="match status" value="1"/>
</dbReference>
<evidence type="ECO:0000313" key="6">
    <source>
        <dbReference type="EMBL" id="AHE97662.1"/>
    </source>
</evidence>
<proteinExistence type="predicted"/>
<reference evidence="6 8" key="1">
    <citation type="submission" date="2013-12" db="EMBL/GenBank/DDBJ databases">
        <authorList>
            <consortium name="DOE Joint Genome Institute"/>
            <person name="Muyzer G."/>
            <person name="Huntemann M."/>
            <person name="Han J."/>
            <person name="Chen A."/>
            <person name="Kyrpides N."/>
            <person name="Mavromatis K."/>
            <person name="Markowitz V."/>
            <person name="Palaniappan K."/>
            <person name="Ivanova N."/>
            <person name="Schaumberg A."/>
            <person name="Pati A."/>
            <person name="Liolios K."/>
            <person name="Nordberg H.P."/>
            <person name="Cantor M.N."/>
            <person name="Hua S.X."/>
            <person name="Woyke T."/>
        </authorList>
    </citation>
    <scope>NUCLEOTIDE SEQUENCE [LARGE SCALE GENOMIC DNA]</scope>
    <source>
        <strain evidence="6 8">ARh 1</strain>
    </source>
</reference>
<dbReference type="Pfam" id="PF13817">
    <property type="entry name" value="DDE_Tnp_IS66_C"/>
    <property type="match status" value="1"/>
</dbReference>
<dbReference type="InterPro" id="IPR039552">
    <property type="entry name" value="IS66_C"/>
</dbReference>
<gene>
    <name evidence="5" type="ORF">THITH_02980</name>
    <name evidence="6" type="ORF">THITH_04605</name>
    <name evidence="7" type="ORF">THITH_15445</name>
</gene>
<feature type="domain" description="Transposase IS66 central" evidence="2">
    <location>
        <begin position="208"/>
        <end position="499"/>
    </location>
</feature>
<accession>G4DMJ2</accession>
<feature type="compositionally biased region" description="Basic and acidic residues" evidence="1">
    <location>
        <begin position="109"/>
        <end position="120"/>
    </location>
</feature>
<dbReference type="HOGENOM" id="CLU_023034_0_2_6"/>
<evidence type="ECO:0000259" key="4">
    <source>
        <dbReference type="Pfam" id="PF13817"/>
    </source>
</evidence>
<evidence type="ECO:0000313" key="7">
    <source>
        <dbReference type="EMBL" id="AHE99441.1"/>
    </source>
</evidence>
<organism evidence="6 8">
    <name type="scientific">Thioalkalivibrio paradoxus ARh 1</name>
    <dbReference type="NCBI Taxonomy" id="713585"/>
    <lineage>
        <taxon>Bacteria</taxon>
        <taxon>Pseudomonadati</taxon>
        <taxon>Pseudomonadota</taxon>
        <taxon>Gammaproteobacteria</taxon>
        <taxon>Chromatiales</taxon>
        <taxon>Ectothiorhodospiraceae</taxon>
        <taxon>Thioalkalivibrio</taxon>
    </lineage>
</organism>
<dbReference type="AlphaFoldDB" id="G4DMJ2"/>
<dbReference type="EMBL" id="CP007029">
    <property type="protein sequence ID" value="AHE97414.1"/>
    <property type="molecule type" value="Genomic_DNA"/>
</dbReference>
<dbReference type="InterPro" id="IPR052344">
    <property type="entry name" value="Transposase-related"/>
</dbReference>
<dbReference type="InterPro" id="IPR024463">
    <property type="entry name" value="Transposase_TnpC_homeodom"/>
</dbReference>
<feature type="region of interest" description="Disordered" evidence="1">
    <location>
        <begin position="106"/>
        <end position="129"/>
    </location>
</feature>
<dbReference type="PANTHER" id="PTHR33678:SF1">
    <property type="entry name" value="BLL1576 PROTEIN"/>
    <property type="match status" value="1"/>
</dbReference>
<name>G4DMJ2_9GAMM</name>
<dbReference type="KEGG" id="tti:THITH_04605"/>
<sequence>MPEAAQKLPKDPAELHAIIARMAAEKVAREQRFEAELQARDAELRVRNETIDKLDRKIELLLERLDLLRHQRFGPKADRVAREQLALFDEAELNVLIEELDAQIAEAKAPPRSERTEPKKQTPKRKPLPAHLPRVERILDLSEAEQAALAETHVRIGFDESEQLGVLPKQYYVIKIKRAKYAPIHADVPGAEAGLRIAPRPAQILPKAIAHSSLLAEVVTGKFVDGLPLYRQEKVFAREGIELSRQTLSGWIVQLATPLAPVLAALKQHLTQGPVLQIDETPVQVLDEPGRANTTKSYMWVYRGGPSGRPVIWFQYAPSRSGEVPIDFLFPEGDGRPPELRFYLQTDGYAGYHALAEKEGIRGHMGCWAHVRRKAVEAANSRTKTGAAHAFVALIGKLYEVERRIRGTAPEHRHAVRREQSQPILDEIQAWLDDKAQKVLPKGLLGEAIQYARRQWPILITFLQDGHLEIDNNLAENAIRPFALGRKAWLFSGSPRGAEASAMLYTLVETAKANGLEPRAYLHYLFETLPAVTTPGGIAALLPHRLTPEDLKIPAPEL</sequence>
<evidence type="ECO:0000259" key="3">
    <source>
        <dbReference type="Pfam" id="PF13007"/>
    </source>
</evidence>
<protein>
    <submittedName>
        <fullName evidence="6">Transposase IS66</fullName>
    </submittedName>
</protein>
<dbReference type="OrthoDB" id="5413092at2"/>
<evidence type="ECO:0000259" key="2">
    <source>
        <dbReference type="Pfam" id="PF03050"/>
    </source>
</evidence>
<dbReference type="InterPro" id="IPR004291">
    <property type="entry name" value="Transposase_IS66_central"/>
</dbReference>